<evidence type="ECO:0000256" key="2">
    <source>
        <dbReference type="ARBA" id="ARBA00022840"/>
    </source>
</evidence>
<sequence>MKISCKNVGVILPIFNSSHRSFKKTFLQAASGGRIGSSNTGIIEVEALKKILLKKIDFLPLKKIDFTLTEGNRLALIGHNGSGKTTLLRVLAGAYKPTSGKYECIGRVTSLIDPMMGMDGELTGLENIKLRGLFLGLSKNEIKNITEDVIEFSELGDFIKIPVRTYSSGMVLRLGFSISTAINPEILLMDEWMSVGDSDFKRKAEMRLNSFISKAGIMVMATHDDELAKSVCNKFIRLEHGEIVSKGGF</sequence>
<dbReference type="CDD" id="cd03220">
    <property type="entry name" value="ABC_KpsT_Wzt"/>
    <property type="match status" value="1"/>
</dbReference>
<feature type="domain" description="ABC transporter" evidence="3">
    <location>
        <begin position="43"/>
        <end position="249"/>
    </location>
</feature>
<evidence type="ECO:0000313" key="5">
    <source>
        <dbReference type="Proteomes" id="UP000003536"/>
    </source>
</evidence>
<dbReference type="InterPro" id="IPR003593">
    <property type="entry name" value="AAA+_ATPase"/>
</dbReference>
<proteinExistence type="predicted"/>
<dbReference type="InterPro" id="IPR015860">
    <property type="entry name" value="ABC_transpr_TagH-like"/>
</dbReference>
<organism evidence="4 5">
    <name type="scientific">Salmonella enterica subsp. enterica serovar Wandsworth str. A4-580</name>
    <dbReference type="NCBI Taxonomy" id="913086"/>
    <lineage>
        <taxon>Bacteria</taxon>
        <taxon>Pseudomonadati</taxon>
        <taxon>Pseudomonadota</taxon>
        <taxon>Gammaproteobacteria</taxon>
        <taxon>Enterobacterales</taxon>
        <taxon>Enterobacteriaceae</taxon>
        <taxon>Salmonella</taxon>
    </lineage>
</organism>
<dbReference type="PROSITE" id="PS50893">
    <property type="entry name" value="ABC_TRANSPORTER_2"/>
    <property type="match status" value="1"/>
</dbReference>
<dbReference type="SMART" id="SM00382">
    <property type="entry name" value="AAA"/>
    <property type="match status" value="1"/>
</dbReference>
<dbReference type="PANTHER" id="PTHR46743">
    <property type="entry name" value="TEICHOIC ACIDS EXPORT ATP-BINDING PROTEIN TAGH"/>
    <property type="match status" value="1"/>
</dbReference>
<dbReference type="PATRIC" id="fig|913086.3.peg.987"/>
<dbReference type="GO" id="GO:0016887">
    <property type="term" value="F:ATP hydrolysis activity"/>
    <property type="evidence" value="ECO:0007669"/>
    <property type="project" value="InterPro"/>
</dbReference>
<dbReference type="GO" id="GO:0016020">
    <property type="term" value="C:membrane"/>
    <property type="evidence" value="ECO:0007669"/>
    <property type="project" value="InterPro"/>
</dbReference>
<dbReference type="InterPro" id="IPR003439">
    <property type="entry name" value="ABC_transporter-like_ATP-bd"/>
</dbReference>
<dbReference type="InterPro" id="IPR050683">
    <property type="entry name" value="Bact_Polysacc_Export_ATP-bd"/>
</dbReference>
<keyword evidence="1" id="KW-0547">Nucleotide-binding</keyword>
<dbReference type="EMBL" id="AFCX01000385">
    <property type="protein sequence ID" value="EHD05326.1"/>
    <property type="molecule type" value="Genomic_DNA"/>
</dbReference>
<gene>
    <name evidence="4" type="ORF">LTSEWAN_1241</name>
</gene>
<name>G5S8K5_SALET</name>
<dbReference type="SUPFAM" id="SSF52540">
    <property type="entry name" value="P-loop containing nucleoside triphosphate hydrolases"/>
    <property type="match status" value="1"/>
</dbReference>
<keyword evidence="2 4" id="KW-0067">ATP-binding</keyword>
<evidence type="ECO:0000259" key="3">
    <source>
        <dbReference type="PROSITE" id="PS50893"/>
    </source>
</evidence>
<reference evidence="4 5" key="1">
    <citation type="journal article" date="2011" name="BMC Genomics">
        <title>Genome sequencing reveals diversification of virulence factor content and possible host adaptation in distinct subpopulations of Salmonella enterica.</title>
        <authorList>
            <person name="den Bakker H.C."/>
            <person name="Moreno Switt A.I."/>
            <person name="Govoni G."/>
            <person name="Cummings C.A."/>
            <person name="Ranieri M.L."/>
            <person name="Degoricija L."/>
            <person name="Hoelzer K."/>
            <person name="Rodriguez-Rivera L.D."/>
            <person name="Brown S."/>
            <person name="Bolchacova E."/>
            <person name="Furtado M.R."/>
            <person name="Wiedmann M."/>
        </authorList>
    </citation>
    <scope>NUCLEOTIDE SEQUENCE [LARGE SCALE GENOMIC DNA]</scope>
    <source>
        <strain evidence="4 5">A4-580</strain>
    </source>
</reference>
<accession>G5S8K5</accession>
<dbReference type="Pfam" id="PF00005">
    <property type="entry name" value="ABC_tran"/>
    <property type="match status" value="1"/>
</dbReference>
<dbReference type="PANTHER" id="PTHR46743:SF3">
    <property type="entry name" value="ABC-TYPE POLYSACCHARIDE_POLYOL PHOSPHATE TRANSPORT SYSTEM, ATPASE COMPONENT"/>
    <property type="match status" value="1"/>
</dbReference>
<protein>
    <submittedName>
        <fullName evidence="4">O-antigen export system, ATP-binding protein</fullName>
    </submittedName>
</protein>
<evidence type="ECO:0000256" key="1">
    <source>
        <dbReference type="ARBA" id="ARBA00022741"/>
    </source>
</evidence>
<comment type="caution">
    <text evidence="4">The sequence shown here is derived from an EMBL/GenBank/DDBJ whole genome shotgun (WGS) entry which is preliminary data.</text>
</comment>
<dbReference type="GO" id="GO:0005524">
    <property type="term" value="F:ATP binding"/>
    <property type="evidence" value="ECO:0007669"/>
    <property type="project" value="UniProtKB-KW"/>
</dbReference>
<dbReference type="Proteomes" id="UP000003536">
    <property type="component" value="Unassembled WGS sequence"/>
</dbReference>
<dbReference type="GO" id="GO:0140359">
    <property type="term" value="F:ABC-type transporter activity"/>
    <property type="evidence" value="ECO:0007669"/>
    <property type="project" value="InterPro"/>
</dbReference>
<dbReference type="InterPro" id="IPR027417">
    <property type="entry name" value="P-loop_NTPase"/>
</dbReference>
<dbReference type="AlphaFoldDB" id="G5S8K5"/>
<dbReference type="Gene3D" id="3.40.50.300">
    <property type="entry name" value="P-loop containing nucleotide triphosphate hydrolases"/>
    <property type="match status" value="1"/>
</dbReference>
<evidence type="ECO:0000313" key="4">
    <source>
        <dbReference type="EMBL" id="EHD05326.1"/>
    </source>
</evidence>